<dbReference type="PROSITE" id="PS50977">
    <property type="entry name" value="HTH_TETR_2"/>
    <property type="match status" value="1"/>
</dbReference>
<keyword evidence="1 2" id="KW-0238">DNA-binding</keyword>
<protein>
    <submittedName>
        <fullName evidence="4">TetR/AcrR family transcriptional regulator</fullName>
    </submittedName>
</protein>
<dbReference type="PANTHER" id="PTHR30055">
    <property type="entry name" value="HTH-TYPE TRANSCRIPTIONAL REGULATOR RUTR"/>
    <property type="match status" value="1"/>
</dbReference>
<proteinExistence type="predicted"/>
<dbReference type="PRINTS" id="PR00455">
    <property type="entry name" value="HTHTETR"/>
</dbReference>
<gene>
    <name evidence="4" type="ORF">IDM40_19245</name>
</gene>
<dbReference type="InterPro" id="IPR001647">
    <property type="entry name" value="HTH_TetR"/>
</dbReference>
<comment type="caution">
    <text evidence="4">The sequence shown here is derived from an EMBL/GenBank/DDBJ whole genome shotgun (WGS) entry which is preliminary data.</text>
</comment>
<feature type="domain" description="HTH tetR-type" evidence="3">
    <location>
        <begin position="10"/>
        <end position="70"/>
    </location>
</feature>
<dbReference type="SUPFAM" id="SSF46689">
    <property type="entry name" value="Homeodomain-like"/>
    <property type="match status" value="1"/>
</dbReference>
<dbReference type="EMBL" id="JADBGI010000018">
    <property type="protein sequence ID" value="MBE3000812.1"/>
    <property type="molecule type" value="Genomic_DNA"/>
</dbReference>
<dbReference type="RefSeq" id="WP_193123414.1">
    <property type="nucleotide sequence ID" value="NZ_JADBGI010000018.1"/>
</dbReference>
<name>A0ABR9PAF9_9ACTN</name>
<evidence type="ECO:0000256" key="1">
    <source>
        <dbReference type="ARBA" id="ARBA00023125"/>
    </source>
</evidence>
<dbReference type="InterPro" id="IPR009057">
    <property type="entry name" value="Homeodomain-like_sf"/>
</dbReference>
<feature type="DNA-binding region" description="H-T-H motif" evidence="2">
    <location>
        <begin position="33"/>
        <end position="52"/>
    </location>
</feature>
<dbReference type="Gene3D" id="1.10.357.10">
    <property type="entry name" value="Tetracycline Repressor, domain 2"/>
    <property type="match status" value="1"/>
</dbReference>
<organism evidence="4 5">
    <name type="scientific">Nocardiopsis coralli</name>
    <dbReference type="NCBI Taxonomy" id="2772213"/>
    <lineage>
        <taxon>Bacteria</taxon>
        <taxon>Bacillati</taxon>
        <taxon>Actinomycetota</taxon>
        <taxon>Actinomycetes</taxon>
        <taxon>Streptosporangiales</taxon>
        <taxon>Nocardiopsidaceae</taxon>
        <taxon>Nocardiopsis</taxon>
    </lineage>
</organism>
<evidence type="ECO:0000313" key="5">
    <source>
        <dbReference type="Proteomes" id="UP000806528"/>
    </source>
</evidence>
<evidence type="ECO:0000313" key="4">
    <source>
        <dbReference type="EMBL" id="MBE3000812.1"/>
    </source>
</evidence>
<reference evidence="4 5" key="1">
    <citation type="submission" date="2020-09" db="EMBL/GenBank/DDBJ databases">
        <title>Diversity and distribution of actinomycetes associated with coral in the coast of Hainan.</title>
        <authorList>
            <person name="Li F."/>
        </authorList>
    </citation>
    <scope>NUCLEOTIDE SEQUENCE [LARGE SCALE GENOMIC DNA]</scope>
    <source>
        <strain evidence="4 5">HNM0947</strain>
    </source>
</reference>
<dbReference type="PANTHER" id="PTHR30055:SF146">
    <property type="entry name" value="HTH-TYPE TRANSCRIPTIONAL DUAL REGULATOR CECR"/>
    <property type="match status" value="1"/>
</dbReference>
<accession>A0ABR9PAF9</accession>
<sequence length="195" mass="20646">MPRELTSTAEARKATVVASAIHVFAASGYLGTPISAVAEHAGISPAYVFKLFPGKKQLFVAALDRCFELIREALAEGAEAAASGEAEDVLDAMGGAYAALIADRDLLMLQVHALSAADVPEIGEAMRRGMAETTRFASSRSGGSARQVQRFIATGQLCHLVTTLELDRVDQSWARTLDMDIRHAAPDRTDGGESG</sequence>
<dbReference type="Pfam" id="PF00440">
    <property type="entry name" value="TetR_N"/>
    <property type="match status" value="1"/>
</dbReference>
<dbReference type="InterPro" id="IPR050109">
    <property type="entry name" value="HTH-type_TetR-like_transc_reg"/>
</dbReference>
<keyword evidence="5" id="KW-1185">Reference proteome</keyword>
<dbReference type="Proteomes" id="UP000806528">
    <property type="component" value="Unassembled WGS sequence"/>
</dbReference>
<evidence type="ECO:0000259" key="3">
    <source>
        <dbReference type="PROSITE" id="PS50977"/>
    </source>
</evidence>
<evidence type="ECO:0000256" key="2">
    <source>
        <dbReference type="PROSITE-ProRule" id="PRU00335"/>
    </source>
</evidence>